<protein>
    <recommendedName>
        <fullName evidence="4">PAS domain-containing protein</fullName>
    </recommendedName>
</protein>
<feature type="compositionally biased region" description="Polar residues" evidence="1">
    <location>
        <begin position="28"/>
        <end position="40"/>
    </location>
</feature>
<accession>A0ABQ8FGZ6</accession>
<comment type="caution">
    <text evidence="2">The sequence shown here is derived from an EMBL/GenBank/DDBJ whole genome shotgun (WGS) entry which is preliminary data.</text>
</comment>
<keyword evidence="3" id="KW-1185">Reference proteome</keyword>
<evidence type="ECO:0000313" key="3">
    <source>
        <dbReference type="Proteomes" id="UP001648503"/>
    </source>
</evidence>
<gene>
    <name evidence="2" type="ORF">BASA50_004009</name>
</gene>
<reference evidence="2 3" key="1">
    <citation type="submission" date="2021-02" db="EMBL/GenBank/DDBJ databases">
        <title>Variation within the Batrachochytrium salamandrivorans European outbreak.</title>
        <authorList>
            <person name="Kelly M."/>
            <person name="Pasmans F."/>
            <person name="Shea T.P."/>
            <person name="Munoz J.F."/>
            <person name="Carranza S."/>
            <person name="Cuomo C.A."/>
            <person name="Martel A."/>
        </authorList>
    </citation>
    <scope>NUCLEOTIDE SEQUENCE [LARGE SCALE GENOMIC DNA]</scope>
    <source>
        <strain evidence="2 3">AMFP18/2</strain>
    </source>
</reference>
<feature type="region of interest" description="Disordered" evidence="1">
    <location>
        <begin position="1"/>
        <end position="50"/>
    </location>
</feature>
<name>A0ABQ8FGZ6_9FUNG</name>
<evidence type="ECO:0000313" key="2">
    <source>
        <dbReference type="EMBL" id="KAH6598128.1"/>
    </source>
</evidence>
<proteinExistence type="predicted"/>
<feature type="compositionally biased region" description="Basic residues" evidence="1">
    <location>
        <begin position="1"/>
        <end position="16"/>
    </location>
</feature>
<evidence type="ECO:0000256" key="1">
    <source>
        <dbReference type="SAM" id="MobiDB-lite"/>
    </source>
</evidence>
<sequence>MAKLKHLARHRHRTRASVHGPTPGELQSAHSSTKKPSLASQERHHQQQLEQEQQLEQVNQTLKEQGKTVTLHPSIAAIYHSVNTPIVIVHPLTDSIVFTNTAFTSQFHIATLLNHSLHDQGPCRPDSSASTLLPQIQHLADTAFAAQSHILGDSNSDGNSNSNSTAQQ</sequence>
<dbReference type="EMBL" id="JAFCIX010000116">
    <property type="protein sequence ID" value="KAH6598128.1"/>
    <property type="molecule type" value="Genomic_DNA"/>
</dbReference>
<organism evidence="2 3">
    <name type="scientific">Batrachochytrium salamandrivorans</name>
    <dbReference type="NCBI Taxonomy" id="1357716"/>
    <lineage>
        <taxon>Eukaryota</taxon>
        <taxon>Fungi</taxon>
        <taxon>Fungi incertae sedis</taxon>
        <taxon>Chytridiomycota</taxon>
        <taxon>Chytridiomycota incertae sedis</taxon>
        <taxon>Chytridiomycetes</taxon>
        <taxon>Rhizophydiales</taxon>
        <taxon>Rhizophydiales incertae sedis</taxon>
        <taxon>Batrachochytrium</taxon>
    </lineage>
</organism>
<evidence type="ECO:0008006" key="4">
    <source>
        <dbReference type="Google" id="ProtNLM"/>
    </source>
</evidence>
<dbReference type="Proteomes" id="UP001648503">
    <property type="component" value="Unassembled WGS sequence"/>
</dbReference>